<feature type="compositionally biased region" description="Basic and acidic residues" evidence="1">
    <location>
        <begin position="112"/>
        <end position="122"/>
    </location>
</feature>
<dbReference type="EMBL" id="CAJGYO010000010">
    <property type="protein sequence ID" value="CAD6257867.1"/>
    <property type="molecule type" value="Genomic_DNA"/>
</dbReference>
<name>A0A811QNV5_9POAL</name>
<protein>
    <submittedName>
        <fullName evidence="2">Uncharacterized protein</fullName>
    </submittedName>
</protein>
<sequence>MTTRAWERLDTGKERKRRGFEKVEEGLEVLTAKPIEPQRLDAGDQRWWSSPRKNRDGAHPSRERSGNVAQARTALQAQRGARARRWGRLLPRGGAARPQQWKGRAAQRTYARSREEEKETRQSRVRVRKREENDGMARATAGWRDRGAVVDSAARAAVAGARRGHRCCGRPGRKRRGATRGQGARARRKKKGRVGAAESRGSARAPREGRGEGAAWPGRPVGRRAVRDVDLMTGEP</sequence>
<feature type="compositionally biased region" description="Low complexity" evidence="1">
    <location>
        <begin position="69"/>
        <end position="80"/>
    </location>
</feature>
<feature type="compositionally biased region" description="Low complexity" evidence="1">
    <location>
        <begin position="88"/>
        <end position="97"/>
    </location>
</feature>
<feature type="compositionally biased region" description="Basic residues" evidence="1">
    <location>
        <begin position="162"/>
        <end position="178"/>
    </location>
</feature>
<evidence type="ECO:0000313" key="3">
    <source>
        <dbReference type="Proteomes" id="UP000604825"/>
    </source>
</evidence>
<gene>
    <name evidence="2" type="ORF">NCGR_LOCUS41350</name>
</gene>
<feature type="region of interest" description="Disordered" evidence="1">
    <location>
        <begin position="33"/>
        <end position="142"/>
    </location>
</feature>
<dbReference type="Proteomes" id="UP000604825">
    <property type="component" value="Unassembled WGS sequence"/>
</dbReference>
<feature type="region of interest" description="Disordered" evidence="1">
    <location>
        <begin position="158"/>
        <end position="236"/>
    </location>
</feature>
<organism evidence="2 3">
    <name type="scientific">Miscanthus lutarioriparius</name>
    <dbReference type="NCBI Taxonomy" id="422564"/>
    <lineage>
        <taxon>Eukaryota</taxon>
        <taxon>Viridiplantae</taxon>
        <taxon>Streptophyta</taxon>
        <taxon>Embryophyta</taxon>
        <taxon>Tracheophyta</taxon>
        <taxon>Spermatophyta</taxon>
        <taxon>Magnoliopsida</taxon>
        <taxon>Liliopsida</taxon>
        <taxon>Poales</taxon>
        <taxon>Poaceae</taxon>
        <taxon>PACMAD clade</taxon>
        <taxon>Panicoideae</taxon>
        <taxon>Andropogonodae</taxon>
        <taxon>Andropogoneae</taxon>
        <taxon>Saccharinae</taxon>
        <taxon>Miscanthus</taxon>
    </lineage>
</organism>
<feature type="compositionally biased region" description="Basic and acidic residues" evidence="1">
    <location>
        <begin position="53"/>
        <end position="65"/>
    </location>
</feature>
<proteinExistence type="predicted"/>
<dbReference type="AlphaFoldDB" id="A0A811QNV5"/>
<evidence type="ECO:0000256" key="1">
    <source>
        <dbReference type="SAM" id="MobiDB-lite"/>
    </source>
</evidence>
<keyword evidence="3" id="KW-1185">Reference proteome</keyword>
<accession>A0A811QNV5</accession>
<comment type="caution">
    <text evidence="2">The sequence shown here is derived from an EMBL/GenBank/DDBJ whole genome shotgun (WGS) entry which is preliminary data.</text>
</comment>
<reference evidence="2" key="1">
    <citation type="submission" date="2020-10" db="EMBL/GenBank/DDBJ databases">
        <authorList>
            <person name="Han B."/>
            <person name="Lu T."/>
            <person name="Zhao Q."/>
            <person name="Huang X."/>
            <person name="Zhao Y."/>
        </authorList>
    </citation>
    <scope>NUCLEOTIDE SEQUENCE</scope>
</reference>
<evidence type="ECO:0000313" key="2">
    <source>
        <dbReference type="EMBL" id="CAD6257867.1"/>
    </source>
</evidence>